<evidence type="ECO:0000313" key="7">
    <source>
        <dbReference type="Proteomes" id="UP000072421"/>
    </source>
</evidence>
<dbReference type="InterPro" id="IPR017585">
    <property type="entry name" value="SAF_FlgA"/>
</dbReference>
<feature type="chain" id="PRO_5007276862" evidence="4">
    <location>
        <begin position="30"/>
        <end position="339"/>
    </location>
</feature>
<dbReference type="GO" id="GO:0044780">
    <property type="term" value="P:bacterial-type flagellum assembly"/>
    <property type="evidence" value="ECO:0007669"/>
    <property type="project" value="InterPro"/>
</dbReference>
<dbReference type="Gene3D" id="2.30.30.760">
    <property type="match status" value="1"/>
</dbReference>
<dbReference type="PANTHER" id="PTHR36307">
    <property type="entry name" value="FLAGELLA BASAL BODY P-RING FORMATION PROTEIN FLGA"/>
    <property type="match status" value="1"/>
</dbReference>
<dbReference type="NCBIfam" id="TIGR03170">
    <property type="entry name" value="flgA_cterm"/>
    <property type="match status" value="1"/>
</dbReference>
<dbReference type="Proteomes" id="UP000072421">
    <property type="component" value="Chromosome"/>
</dbReference>
<evidence type="ECO:0000256" key="1">
    <source>
        <dbReference type="ARBA" id="ARBA00004418"/>
    </source>
</evidence>
<dbReference type="InterPro" id="IPR039246">
    <property type="entry name" value="Flagellar_FlgA"/>
</dbReference>
<dbReference type="SMART" id="SM00858">
    <property type="entry name" value="SAF"/>
    <property type="match status" value="1"/>
</dbReference>
<dbReference type="InterPro" id="IPR013974">
    <property type="entry name" value="SAF"/>
</dbReference>
<keyword evidence="6" id="KW-0966">Cell projection</keyword>
<comment type="subcellular location">
    <subcellularLocation>
        <location evidence="1">Periplasm</location>
    </subcellularLocation>
</comment>
<gene>
    <name evidence="6" type="primary">flgA</name>
    <name evidence="6" type="ORF">CFter6_2923</name>
</gene>
<proteinExistence type="predicted"/>
<dbReference type="RefSeq" id="WP_167351392.1">
    <property type="nucleotide sequence ID" value="NZ_CP013232.1"/>
</dbReference>
<dbReference type="PANTHER" id="PTHR36307:SF1">
    <property type="entry name" value="FLAGELLA BASAL BODY P-RING FORMATION PROTEIN FLGA"/>
    <property type="match status" value="1"/>
</dbReference>
<name>A0A127PCN1_9BURK</name>
<reference evidence="6 7" key="1">
    <citation type="submission" date="2015-11" db="EMBL/GenBank/DDBJ databases">
        <title>Exploring the genomic traits of fungus-feeding bacterial genus Collimonas.</title>
        <authorList>
            <person name="Song C."/>
            <person name="Schmidt R."/>
            <person name="de Jager V."/>
            <person name="Krzyzanowska D."/>
            <person name="Jongedijk E."/>
            <person name="Cankar K."/>
            <person name="Beekwilder J."/>
            <person name="van Veen A."/>
            <person name="de Boer W."/>
            <person name="van Veen J.A."/>
            <person name="Garbeva P."/>
        </authorList>
    </citation>
    <scope>NUCLEOTIDE SEQUENCE [LARGE SCALE GENOMIC DNA]</scope>
    <source>
        <strain evidence="6 7">Ter6</strain>
    </source>
</reference>
<dbReference type="GO" id="GO:0042597">
    <property type="term" value="C:periplasmic space"/>
    <property type="evidence" value="ECO:0007669"/>
    <property type="project" value="UniProtKB-SubCell"/>
</dbReference>
<feature type="signal peptide" evidence="4">
    <location>
        <begin position="1"/>
        <end position="29"/>
    </location>
</feature>
<sequence length="339" mass="37716">MPIKANFHRRWLQALSCAVLFFYGDISFAQSDAKTWPVKIELREKVQVNHMQVTLGDVANLSTADLATLYQWMKLPLGTAPRAGNMVSLERAELERWVRSRQFGQGAAVWTGAERVLISASEQTLAGERVIESAREELSRWLKLRVARSEVSEISEPRDVSLPQGSVELRVRPLLEGGLPSRRMLVWVDIWIDREFSRSIPVSFEVRAYQDGYVASQDMAAGSVVNPANFERREVDVADVAHENAVAVKSEADSTLWRIRRSVNKGQPVLRSQVEPAPAVTRGEQITLRTHAGLVSLEGRVEALQDGYLGQMVRVRAAAATSSVMARVAGPGMVEITER</sequence>
<dbReference type="CDD" id="cd11614">
    <property type="entry name" value="SAF_CpaB_FlgA_like"/>
    <property type="match status" value="1"/>
</dbReference>
<evidence type="ECO:0000256" key="2">
    <source>
        <dbReference type="ARBA" id="ARBA00022729"/>
    </source>
</evidence>
<keyword evidence="3" id="KW-0574">Periplasm</keyword>
<dbReference type="EMBL" id="CP013232">
    <property type="protein sequence ID" value="AMO95589.1"/>
    <property type="molecule type" value="Genomic_DNA"/>
</dbReference>
<evidence type="ECO:0000259" key="5">
    <source>
        <dbReference type="SMART" id="SM00858"/>
    </source>
</evidence>
<dbReference type="Pfam" id="PF13144">
    <property type="entry name" value="ChapFlgA"/>
    <property type="match status" value="1"/>
</dbReference>
<keyword evidence="6" id="KW-0282">Flagellum</keyword>
<evidence type="ECO:0000256" key="3">
    <source>
        <dbReference type="ARBA" id="ARBA00022764"/>
    </source>
</evidence>
<evidence type="ECO:0000256" key="4">
    <source>
        <dbReference type="SAM" id="SignalP"/>
    </source>
</evidence>
<keyword evidence="2 4" id="KW-0732">Signal</keyword>
<accession>A0A127PCN1</accession>
<feature type="domain" description="SAF" evidence="5">
    <location>
        <begin position="210"/>
        <end position="275"/>
    </location>
</feature>
<dbReference type="PATRIC" id="fig|158899.10.peg.2920"/>
<dbReference type="AlphaFoldDB" id="A0A127PCN1"/>
<keyword evidence="6" id="KW-0969">Cilium</keyword>
<organism evidence="6">
    <name type="scientific">Collimonas fungivorans</name>
    <dbReference type="NCBI Taxonomy" id="158899"/>
    <lineage>
        <taxon>Bacteria</taxon>
        <taxon>Pseudomonadati</taxon>
        <taxon>Pseudomonadota</taxon>
        <taxon>Betaproteobacteria</taxon>
        <taxon>Burkholderiales</taxon>
        <taxon>Oxalobacteraceae</taxon>
        <taxon>Collimonas</taxon>
    </lineage>
</organism>
<evidence type="ECO:0000313" key="6">
    <source>
        <dbReference type="EMBL" id="AMO95589.1"/>
    </source>
</evidence>
<protein>
    <submittedName>
        <fullName evidence="6">Flagella basal body P-ring formation protein FlgA</fullName>
    </submittedName>
</protein>